<feature type="region of interest" description="Disordered" evidence="1">
    <location>
        <begin position="17"/>
        <end position="47"/>
    </location>
</feature>
<reference evidence="2 3" key="1">
    <citation type="submission" date="2019-06" db="EMBL/GenBank/DDBJ databases">
        <title>WGS assembly of Gossypium darwinii.</title>
        <authorList>
            <person name="Chen Z.J."/>
            <person name="Sreedasyam A."/>
            <person name="Ando A."/>
            <person name="Song Q."/>
            <person name="De L."/>
            <person name="Hulse-Kemp A."/>
            <person name="Ding M."/>
            <person name="Ye W."/>
            <person name="Kirkbride R."/>
            <person name="Jenkins J."/>
            <person name="Plott C."/>
            <person name="Lovell J."/>
            <person name="Lin Y.-M."/>
            <person name="Vaughn R."/>
            <person name="Liu B."/>
            <person name="Li W."/>
            <person name="Simpson S."/>
            <person name="Scheffler B."/>
            <person name="Saski C."/>
            <person name="Grover C."/>
            <person name="Hu G."/>
            <person name="Conover J."/>
            <person name="Carlson J."/>
            <person name="Shu S."/>
            <person name="Boston L."/>
            <person name="Williams M."/>
            <person name="Peterson D."/>
            <person name="Mcgee K."/>
            <person name="Jones D."/>
            <person name="Wendel J."/>
            <person name="Stelly D."/>
            <person name="Grimwood J."/>
            <person name="Schmutz J."/>
        </authorList>
    </citation>
    <scope>NUCLEOTIDE SEQUENCE [LARGE SCALE GENOMIC DNA]</scope>
    <source>
        <strain evidence="2">1808015.09</strain>
    </source>
</reference>
<dbReference type="Proteomes" id="UP000323506">
    <property type="component" value="Chromosome D11"/>
</dbReference>
<protein>
    <submittedName>
        <fullName evidence="2">Uncharacterized protein</fullName>
    </submittedName>
</protein>
<name>A0A5D2AMK7_GOSDA</name>
<organism evidence="2 3">
    <name type="scientific">Gossypium darwinii</name>
    <name type="common">Darwin's cotton</name>
    <name type="synonym">Gossypium barbadense var. darwinii</name>
    <dbReference type="NCBI Taxonomy" id="34276"/>
    <lineage>
        <taxon>Eukaryota</taxon>
        <taxon>Viridiplantae</taxon>
        <taxon>Streptophyta</taxon>
        <taxon>Embryophyta</taxon>
        <taxon>Tracheophyta</taxon>
        <taxon>Spermatophyta</taxon>
        <taxon>Magnoliopsida</taxon>
        <taxon>eudicotyledons</taxon>
        <taxon>Gunneridae</taxon>
        <taxon>Pentapetalae</taxon>
        <taxon>rosids</taxon>
        <taxon>malvids</taxon>
        <taxon>Malvales</taxon>
        <taxon>Malvaceae</taxon>
        <taxon>Malvoideae</taxon>
        <taxon>Gossypium</taxon>
    </lineage>
</organism>
<evidence type="ECO:0000313" key="3">
    <source>
        <dbReference type="Proteomes" id="UP000323506"/>
    </source>
</evidence>
<evidence type="ECO:0000256" key="1">
    <source>
        <dbReference type="SAM" id="MobiDB-lite"/>
    </source>
</evidence>
<gene>
    <name evidence="2" type="ORF">ES288_D11G177600v1</name>
</gene>
<feature type="compositionally biased region" description="Basic and acidic residues" evidence="1">
    <location>
        <begin position="38"/>
        <end position="47"/>
    </location>
</feature>
<dbReference type="EMBL" id="CM017711">
    <property type="protein sequence ID" value="TYG45483.1"/>
    <property type="molecule type" value="Genomic_DNA"/>
</dbReference>
<evidence type="ECO:0000313" key="2">
    <source>
        <dbReference type="EMBL" id="TYG45483.1"/>
    </source>
</evidence>
<dbReference type="AlphaFoldDB" id="A0A5D2AMK7"/>
<sequence length="47" mass="5440">MKAPKISSASHFCETFGVHQPHVQRPPSHHHRSNFGVRRVEYTRNTS</sequence>
<proteinExistence type="predicted"/>
<keyword evidence="3" id="KW-1185">Reference proteome</keyword>
<accession>A0A5D2AMK7</accession>